<dbReference type="InterPro" id="IPR019626">
    <property type="entry name" value="Stress-induced_KGG_rpt"/>
</dbReference>
<sequence length="94" mass="10227">MATTTRSGRGFASMDPQRQREISAQGGRAAHRSGNAHEFDSREAALAGAKSRSRRQQQQQAAIPADAENQTATKPQQQGNDVQQADTKNPSREH</sequence>
<gene>
    <name evidence="2" type="ORF">FXN63_24465</name>
</gene>
<feature type="compositionally biased region" description="Polar residues" evidence="1">
    <location>
        <begin position="68"/>
        <end position="88"/>
    </location>
</feature>
<dbReference type="Pfam" id="PF10685">
    <property type="entry name" value="KGG"/>
    <property type="match status" value="1"/>
</dbReference>
<accession>A0A5C0B305</accession>
<proteinExistence type="predicted"/>
<dbReference type="AlphaFoldDB" id="A0A5C0B305"/>
<evidence type="ECO:0000313" key="3">
    <source>
        <dbReference type="Proteomes" id="UP000325161"/>
    </source>
</evidence>
<dbReference type="EMBL" id="CP043046">
    <property type="protein sequence ID" value="QEI08645.1"/>
    <property type="molecule type" value="Genomic_DNA"/>
</dbReference>
<feature type="region of interest" description="Disordered" evidence="1">
    <location>
        <begin position="1"/>
        <end position="94"/>
    </location>
</feature>
<dbReference type="KEGG" id="pacr:FXN63_24465"/>
<dbReference type="Proteomes" id="UP000325161">
    <property type="component" value="Chromosome"/>
</dbReference>
<keyword evidence="3" id="KW-1185">Reference proteome</keyword>
<dbReference type="OrthoDB" id="9814245at2"/>
<protein>
    <submittedName>
        <fullName evidence="2">Stress-induced protein</fullName>
    </submittedName>
</protein>
<name>A0A5C0B305_9BURK</name>
<reference evidence="2 3" key="1">
    <citation type="submission" date="2019-08" db="EMBL/GenBank/DDBJ databases">
        <title>Amphibian skin-associated Pigmentiphaga: genome sequence and occurrence across geography and hosts.</title>
        <authorList>
            <person name="Bletz M.C."/>
            <person name="Bunk B."/>
            <person name="Sproeer C."/>
            <person name="Biwer P."/>
            <person name="Reiter S."/>
            <person name="Rabemananjara F.C.E."/>
            <person name="Schulz S."/>
            <person name="Overmann J."/>
            <person name="Vences M."/>
        </authorList>
    </citation>
    <scope>NUCLEOTIDE SEQUENCE [LARGE SCALE GENOMIC DNA]</scope>
    <source>
        <strain evidence="2 3">Mada1488</strain>
    </source>
</reference>
<organism evidence="2 3">
    <name type="scientific">Pigmentiphaga aceris</name>
    <dbReference type="NCBI Taxonomy" id="1940612"/>
    <lineage>
        <taxon>Bacteria</taxon>
        <taxon>Pseudomonadati</taxon>
        <taxon>Pseudomonadota</taxon>
        <taxon>Betaproteobacteria</taxon>
        <taxon>Burkholderiales</taxon>
        <taxon>Alcaligenaceae</taxon>
        <taxon>Pigmentiphaga</taxon>
    </lineage>
</organism>
<evidence type="ECO:0000313" key="2">
    <source>
        <dbReference type="EMBL" id="QEI08645.1"/>
    </source>
</evidence>
<dbReference type="RefSeq" id="WP_148818116.1">
    <property type="nucleotide sequence ID" value="NZ_CP043046.1"/>
</dbReference>
<evidence type="ECO:0000256" key="1">
    <source>
        <dbReference type="SAM" id="MobiDB-lite"/>
    </source>
</evidence>